<keyword evidence="2" id="KW-1185">Reference proteome</keyword>
<gene>
    <name evidence="1" type="ORF">CAETHG_2150</name>
</gene>
<evidence type="ECO:0000313" key="1">
    <source>
        <dbReference type="EMBL" id="AGY76363.1"/>
    </source>
</evidence>
<proteinExistence type="predicted"/>
<dbReference type="RefSeq" id="WP_013236740.1">
    <property type="nucleotide sequence ID" value="NC_022592.1"/>
</dbReference>
<name>A0ABN4BK85_9CLOT</name>
<evidence type="ECO:0000313" key="2">
    <source>
        <dbReference type="Proteomes" id="UP000017590"/>
    </source>
</evidence>
<dbReference type="EMBL" id="CP006763">
    <property type="protein sequence ID" value="AGY76363.1"/>
    <property type="molecule type" value="Genomic_DNA"/>
</dbReference>
<protein>
    <submittedName>
        <fullName evidence="1">Uncharacterized protein</fullName>
    </submittedName>
</protein>
<accession>A0ABN4BK85</accession>
<reference evidence="2" key="1">
    <citation type="journal article" date="2014" name="Biotechnol. Biofuels">
        <title>Comparison of single-molecule sequencing and hybrid approaches for finishing the genome of Clostridium autoethanogenum and analysis of CRISPR systems in industrial relevant Clostridia.</title>
        <authorList>
            <person name="Brown S.D."/>
            <person name="Nagaraju S."/>
            <person name="Utturkar S."/>
            <person name="De Tissera S."/>
            <person name="Segovia S."/>
            <person name="Mitchell W."/>
            <person name="Land M.L."/>
            <person name="Dassanayake A."/>
            <person name="Kopke M."/>
        </authorList>
    </citation>
    <scope>NUCLEOTIDE SEQUENCE [LARGE SCALE GENOMIC DNA]</scope>
    <source>
        <strain evidence="2">DSM 10061</strain>
    </source>
</reference>
<sequence>MKCKACGYEHEGHYTEDNKYVTTKGDKPFIEVSQNIAVKEKDKFNNTKEILSTKLYACPNCGTVKMEEDQMCDGEKVHIYKF</sequence>
<dbReference type="Proteomes" id="UP000017590">
    <property type="component" value="Chromosome"/>
</dbReference>
<organism evidence="1 2">
    <name type="scientific">Clostridium autoethanogenum DSM 10061</name>
    <dbReference type="NCBI Taxonomy" id="1341692"/>
    <lineage>
        <taxon>Bacteria</taxon>
        <taxon>Bacillati</taxon>
        <taxon>Bacillota</taxon>
        <taxon>Clostridia</taxon>
        <taxon>Eubacteriales</taxon>
        <taxon>Clostridiaceae</taxon>
        <taxon>Clostridium</taxon>
    </lineage>
</organism>